<evidence type="ECO:0000259" key="4">
    <source>
        <dbReference type="Pfam" id="PF13525"/>
    </source>
</evidence>
<evidence type="ECO:0000256" key="2">
    <source>
        <dbReference type="HAMAP-Rule" id="MF_02066"/>
    </source>
</evidence>
<keyword evidence="2" id="KW-0132">Cell division</keyword>
<dbReference type="InterPro" id="IPR019734">
    <property type="entry name" value="TPR_rpt"/>
</dbReference>
<feature type="region of interest" description="Disordered" evidence="3">
    <location>
        <begin position="123"/>
        <end position="215"/>
    </location>
</feature>
<dbReference type="STRING" id="1285242.A6A04_18050"/>
<keyword evidence="2" id="KW-0574">Periplasm</keyword>
<feature type="coiled-coil region" evidence="2">
    <location>
        <begin position="75"/>
        <end position="116"/>
    </location>
</feature>
<dbReference type="InterPro" id="IPR034706">
    <property type="entry name" value="CpoB"/>
</dbReference>
<dbReference type="InterPro" id="IPR014162">
    <property type="entry name" value="CpoB_C"/>
</dbReference>
<comment type="subcellular location">
    <subcellularLocation>
        <location evidence="2">Periplasm</location>
    </subcellularLocation>
</comment>
<keyword evidence="2" id="KW-0175">Coiled coil</keyword>
<dbReference type="InterPro" id="IPR039565">
    <property type="entry name" value="BamD-like"/>
</dbReference>
<evidence type="ECO:0000313" key="6">
    <source>
        <dbReference type="Proteomes" id="UP000078428"/>
    </source>
</evidence>
<dbReference type="GO" id="GO:0030288">
    <property type="term" value="C:outer membrane-bounded periplasmic space"/>
    <property type="evidence" value="ECO:0007669"/>
    <property type="project" value="UniProtKB-UniRule"/>
</dbReference>
<feature type="domain" description="Outer membrane lipoprotein BamD-like" evidence="4">
    <location>
        <begin position="185"/>
        <end position="270"/>
    </location>
</feature>
<comment type="similarity">
    <text evidence="2">Belongs to the CpoB family.</text>
</comment>
<dbReference type="SUPFAM" id="SSF48452">
    <property type="entry name" value="TPR-like"/>
    <property type="match status" value="1"/>
</dbReference>
<evidence type="ECO:0000256" key="1">
    <source>
        <dbReference type="ARBA" id="ARBA00022729"/>
    </source>
</evidence>
<dbReference type="Proteomes" id="UP000078428">
    <property type="component" value="Unassembled WGS sequence"/>
</dbReference>
<comment type="caution">
    <text evidence="5">The sequence shown here is derived from an EMBL/GenBank/DDBJ whole genome shotgun (WGS) entry which is preliminary data.</text>
</comment>
<dbReference type="AlphaFoldDB" id="A0A178MPE2"/>
<dbReference type="InterPro" id="IPR011990">
    <property type="entry name" value="TPR-like_helical_dom_sf"/>
</dbReference>
<comment type="function">
    <text evidence="2">Mediates coordination of peptidoglycan synthesis and outer membrane constriction during cell division.</text>
</comment>
<feature type="compositionally biased region" description="Low complexity" evidence="3">
    <location>
        <begin position="197"/>
        <end position="209"/>
    </location>
</feature>
<reference evidence="5 6" key="1">
    <citation type="submission" date="2016-04" db="EMBL/GenBank/DDBJ databases">
        <title>Draft genome sequence of freshwater magnetotactic bacteria Magnetospirillum marisnigri SP-1 and Magnetospirillum moscoviense BB-1.</title>
        <authorList>
            <person name="Koziaeva V."/>
            <person name="Dziuba M.V."/>
            <person name="Ivanov T.M."/>
            <person name="Kuznetsov B."/>
            <person name="Grouzdev D.S."/>
        </authorList>
    </citation>
    <scope>NUCLEOTIDE SEQUENCE [LARGE SCALE GENOMIC DNA]</scope>
    <source>
        <strain evidence="5 6">SP-1</strain>
    </source>
</reference>
<keyword evidence="6" id="KW-1185">Reference proteome</keyword>
<name>A0A178MPE2_9PROT</name>
<keyword evidence="1 2" id="KW-0732">Signal</keyword>
<accession>A0A178MPE2</accession>
<dbReference type="NCBIfam" id="TIGR02795">
    <property type="entry name" value="tol_pal_ybgF"/>
    <property type="match status" value="1"/>
</dbReference>
<proteinExistence type="inferred from homology"/>
<keyword evidence="2" id="KW-0131">Cell cycle</keyword>
<organism evidence="5 6">
    <name type="scientific">Paramagnetospirillum marisnigri</name>
    <dbReference type="NCBI Taxonomy" id="1285242"/>
    <lineage>
        <taxon>Bacteria</taxon>
        <taxon>Pseudomonadati</taxon>
        <taxon>Pseudomonadota</taxon>
        <taxon>Alphaproteobacteria</taxon>
        <taxon>Rhodospirillales</taxon>
        <taxon>Magnetospirillaceae</taxon>
        <taxon>Paramagnetospirillum</taxon>
    </lineage>
</organism>
<dbReference type="EMBL" id="LWQT01000053">
    <property type="protein sequence ID" value="OAN50499.1"/>
    <property type="molecule type" value="Genomic_DNA"/>
</dbReference>
<feature type="signal peptide" evidence="2">
    <location>
        <begin position="1"/>
        <end position="25"/>
    </location>
</feature>
<sequence length="340" mass="36585" precursor="true">MRRLLTTTAFIALLGAAMLSPQALAQSDTRALYDRIERLERDLQMVQAQAARGGTAPTVVRSPMANDGSVAGSMASRLEDRINELEDANRFLTGKIEEANFRVNQLNKQIERMQTDIDLRFKEINDPRGSGPAPAAPQQSQSLSMPAPAATQPNGAPVLIPPKGVNPGANAADNAGPAPGPQVLGQLSQKDAKRAEAQAQQAASAAAPAVPKDPQAAYDDAYSQLQKGDFDSAERGFQGFLKSFPNHQLAGNAQYWLGDIAFSQKKDFAASAKLFGEAYKKYPKHSKAPDMLYKLGASFGQLDMKDQACRTFALLFAEHPGMADRLKRAATGDKQRLGCK</sequence>
<feature type="compositionally biased region" description="Low complexity" evidence="3">
    <location>
        <begin position="166"/>
        <end position="177"/>
    </location>
</feature>
<evidence type="ECO:0000256" key="3">
    <source>
        <dbReference type="SAM" id="MobiDB-lite"/>
    </source>
</evidence>
<gene>
    <name evidence="2" type="primary">cpoB</name>
    <name evidence="5" type="ORF">A6A04_18050</name>
</gene>
<dbReference type="HAMAP" id="MF_02066">
    <property type="entry name" value="CpoB"/>
    <property type="match status" value="1"/>
</dbReference>
<dbReference type="Pfam" id="PF13525">
    <property type="entry name" value="YfiO"/>
    <property type="match status" value="1"/>
</dbReference>
<dbReference type="GO" id="GO:0043093">
    <property type="term" value="P:FtsZ-dependent cytokinesis"/>
    <property type="evidence" value="ECO:0007669"/>
    <property type="project" value="UniProtKB-UniRule"/>
</dbReference>
<dbReference type="Gene3D" id="1.25.40.10">
    <property type="entry name" value="Tetratricopeptide repeat domain"/>
    <property type="match status" value="1"/>
</dbReference>
<feature type="chain" id="PRO_5009986458" description="Cell division coordinator CpoB" evidence="2">
    <location>
        <begin position="26"/>
        <end position="340"/>
    </location>
</feature>
<protein>
    <recommendedName>
        <fullName evidence="2">Cell division coordinator CpoB</fullName>
    </recommendedName>
</protein>
<evidence type="ECO:0000313" key="5">
    <source>
        <dbReference type="EMBL" id="OAN50499.1"/>
    </source>
</evidence>
<dbReference type="Pfam" id="PF13174">
    <property type="entry name" value="TPR_6"/>
    <property type="match status" value="1"/>
</dbReference>
<dbReference type="RefSeq" id="WP_068492246.1">
    <property type="nucleotide sequence ID" value="NZ_LWQT01000053.1"/>
</dbReference>